<dbReference type="EMBL" id="JBHUNF010000003">
    <property type="protein sequence ID" value="MFD2674804.1"/>
    <property type="molecule type" value="Genomic_DNA"/>
</dbReference>
<evidence type="ECO:0000259" key="1">
    <source>
        <dbReference type="PROSITE" id="PS50943"/>
    </source>
</evidence>
<dbReference type="CDD" id="cd00093">
    <property type="entry name" value="HTH_XRE"/>
    <property type="match status" value="1"/>
</dbReference>
<dbReference type="Gene3D" id="1.10.260.40">
    <property type="entry name" value="lambda repressor-like DNA-binding domains"/>
    <property type="match status" value="1"/>
</dbReference>
<dbReference type="InterPro" id="IPR001387">
    <property type="entry name" value="Cro/C1-type_HTH"/>
</dbReference>
<reference evidence="3" key="1">
    <citation type="journal article" date="2019" name="Int. J. Syst. Evol. Microbiol.">
        <title>The Global Catalogue of Microorganisms (GCM) 10K type strain sequencing project: providing services to taxonomists for standard genome sequencing and annotation.</title>
        <authorList>
            <consortium name="The Broad Institute Genomics Platform"/>
            <consortium name="The Broad Institute Genome Sequencing Center for Infectious Disease"/>
            <person name="Wu L."/>
            <person name="Ma J."/>
        </authorList>
    </citation>
    <scope>NUCLEOTIDE SEQUENCE [LARGE SCALE GENOMIC DNA]</scope>
    <source>
        <strain evidence="3">TISTR 1511</strain>
    </source>
</reference>
<keyword evidence="3" id="KW-1185">Reference proteome</keyword>
<feature type="domain" description="HTH cro/C1-type" evidence="1">
    <location>
        <begin position="40"/>
        <end position="76"/>
    </location>
</feature>
<sequence>MTTQEAQSADDTFGPAFAAARKAVGVNQQEVTAAVANMGINLPVSALSKIEKGQRRVTVGEAAALAEAVGVDLGSLVGRYDTLATTYGWQVQKWHSLKAAVTDYTETMVELFERASYDMFLKRKDRDTLTHIREEQTPINVAAVAHEAALRYIKEQGYSAPPTSRLGKLIDQLETDSRLAQGPRSTNDV</sequence>
<dbReference type="RefSeq" id="WP_066056120.1">
    <property type="nucleotide sequence ID" value="NZ_JBHUNF010000003.1"/>
</dbReference>
<dbReference type="PROSITE" id="PS50943">
    <property type="entry name" value="HTH_CROC1"/>
    <property type="match status" value="1"/>
</dbReference>
<name>A0ABW5RK23_9MICO</name>
<comment type="caution">
    <text evidence="2">The sequence shown here is derived from an EMBL/GenBank/DDBJ whole genome shotgun (WGS) entry which is preliminary data.</text>
</comment>
<proteinExistence type="predicted"/>
<dbReference type="InterPro" id="IPR010982">
    <property type="entry name" value="Lambda_DNA-bd_dom_sf"/>
</dbReference>
<evidence type="ECO:0000313" key="3">
    <source>
        <dbReference type="Proteomes" id="UP001597453"/>
    </source>
</evidence>
<dbReference type="Proteomes" id="UP001597453">
    <property type="component" value="Unassembled WGS sequence"/>
</dbReference>
<gene>
    <name evidence="2" type="ORF">ACFSUQ_05755</name>
</gene>
<evidence type="ECO:0000313" key="2">
    <source>
        <dbReference type="EMBL" id="MFD2674804.1"/>
    </source>
</evidence>
<protein>
    <submittedName>
        <fullName evidence="2">Helix-turn-helix domain-containing protein</fullName>
    </submittedName>
</protein>
<dbReference type="Pfam" id="PF01381">
    <property type="entry name" value="HTH_3"/>
    <property type="match status" value="1"/>
</dbReference>
<organism evidence="2 3">
    <name type="scientific">Gulosibacter bifidus</name>
    <dbReference type="NCBI Taxonomy" id="272239"/>
    <lineage>
        <taxon>Bacteria</taxon>
        <taxon>Bacillati</taxon>
        <taxon>Actinomycetota</taxon>
        <taxon>Actinomycetes</taxon>
        <taxon>Micrococcales</taxon>
        <taxon>Microbacteriaceae</taxon>
        <taxon>Gulosibacter</taxon>
    </lineage>
</organism>
<dbReference type="SUPFAM" id="SSF47413">
    <property type="entry name" value="lambda repressor-like DNA-binding domains"/>
    <property type="match status" value="1"/>
</dbReference>
<accession>A0ABW5RK23</accession>